<protein>
    <submittedName>
        <fullName evidence="2">CHAP domain-containing protein</fullName>
    </submittedName>
</protein>
<evidence type="ECO:0000259" key="1">
    <source>
        <dbReference type="Pfam" id="PF05257"/>
    </source>
</evidence>
<evidence type="ECO:0000313" key="3">
    <source>
        <dbReference type="Proteomes" id="UP001595681"/>
    </source>
</evidence>
<evidence type="ECO:0000313" key="2">
    <source>
        <dbReference type="EMBL" id="MFC3440699.1"/>
    </source>
</evidence>
<dbReference type="InterPro" id="IPR036366">
    <property type="entry name" value="PGBDSf"/>
</dbReference>
<proteinExistence type="predicted"/>
<organism evidence="2 3">
    <name type="scientific">Sphingobium rhizovicinum</name>
    <dbReference type="NCBI Taxonomy" id="432308"/>
    <lineage>
        <taxon>Bacteria</taxon>
        <taxon>Pseudomonadati</taxon>
        <taxon>Pseudomonadota</taxon>
        <taxon>Alphaproteobacteria</taxon>
        <taxon>Sphingomonadales</taxon>
        <taxon>Sphingomonadaceae</taxon>
        <taxon>Sphingobium</taxon>
    </lineage>
</organism>
<sequence length="257" mass="27401">MPFPGHIIKVGETNKLLVTEIVAALAGRGYATQTPLKPGIFDNNLKSLVKLYQTQNVDIFGRPLEIDGEIGRMTWGSLFGAEAVNAPPTGIAGLALGIAISQLGVMEQPLGFNRGDMVDKYQRAAGLQLIDGKPGFFWCMAFVYWCFLQAGNGTTPFPKTAGCLDAWNRTKKKEPTRLITRAAAIADPSLIAPGMVFILDHGGGAGHTGFVRQSSGGALKTVEGNTNVNGSNNGLGVFELNSRNVMNKALKGFINFT</sequence>
<dbReference type="RefSeq" id="WP_380793903.1">
    <property type="nucleotide sequence ID" value="NZ_JBHRVU010000004.1"/>
</dbReference>
<dbReference type="Pfam" id="PF05257">
    <property type="entry name" value="CHAP"/>
    <property type="match status" value="1"/>
</dbReference>
<name>A0ABV7NB27_9SPHN</name>
<dbReference type="InterPro" id="IPR007921">
    <property type="entry name" value="CHAP_dom"/>
</dbReference>
<comment type="caution">
    <text evidence="2">The sequence shown here is derived from an EMBL/GenBank/DDBJ whole genome shotgun (WGS) entry which is preliminary data.</text>
</comment>
<dbReference type="Gene3D" id="1.10.101.10">
    <property type="entry name" value="PGBD-like superfamily/PGBD"/>
    <property type="match status" value="1"/>
</dbReference>
<dbReference type="EMBL" id="JBHRVU010000004">
    <property type="protein sequence ID" value="MFC3440699.1"/>
    <property type="molecule type" value="Genomic_DNA"/>
</dbReference>
<dbReference type="Proteomes" id="UP001595681">
    <property type="component" value="Unassembled WGS sequence"/>
</dbReference>
<keyword evidence="3" id="KW-1185">Reference proteome</keyword>
<feature type="domain" description="Peptidase C51" evidence="1">
    <location>
        <begin position="135"/>
        <end position="225"/>
    </location>
</feature>
<reference evidence="3" key="1">
    <citation type="journal article" date="2019" name="Int. J. Syst. Evol. Microbiol.">
        <title>The Global Catalogue of Microorganisms (GCM) 10K type strain sequencing project: providing services to taxonomists for standard genome sequencing and annotation.</title>
        <authorList>
            <consortium name="The Broad Institute Genomics Platform"/>
            <consortium name="The Broad Institute Genome Sequencing Center for Infectious Disease"/>
            <person name="Wu L."/>
            <person name="Ma J."/>
        </authorList>
    </citation>
    <scope>NUCLEOTIDE SEQUENCE [LARGE SCALE GENOMIC DNA]</scope>
    <source>
        <strain evidence="3">CCM 7491</strain>
    </source>
</reference>
<gene>
    <name evidence="2" type="ORF">ACFOKF_05710</name>
</gene>
<accession>A0ABV7NB27</accession>